<evidence type="ECO:0000313" key="2">
    <source>
        <dbReference type="EMBL" id="SVC89119.1"/>
    </source>
</evidence>
<dbReference type="EMBL" id="UINC01116998">
    <property type="protein sequence ID" value="SVC89119.1"/>
    <property type="molecule type" value="Genomic_DNA"/>
</dbReference>
<feature type="compositionally biased region" description="Polar residues" evidence="1">
    <location>
        <begin position="17"/>
        <end position="27"/>
    </location>
</feature>
<feature type="region of interest" description="Disordered" evidence="1">
    <location>
        <begin position="1"/>
        <end position="56"/>
    </location>
</feature>
<feature type="non-terminal residue" evidence="2">
    <location>
        <position position="56"/>
    </location>
</feature>
<proteinExistence type="predicted"/>
<sequence>MSKDIKNKHAVAAPTTDGKSNETTTVLPTGRNGKPTKQTDAEAEAEKAKAKAIVKA</sequence>
<reference evidence="2" key="1">
    <citation type="submission" date="2018-05" db="EMBL/GenBank/DDBJ databases">
        <authorList>
            <person name="Lanie J.A."/>
            <person name="Ng W.-L."/>
            <person name="Kazmierczak K.M."/>
            <person name="Andrzejewski T.M."/>
            <person name="Davidsen T.M."/>
            <person name="Wayne K.J."/>
            <person name="Tettelin H."/>
            <person name="Glass J.I."/>
            <person name="Rusch D."/>
            <person name="Podicherti R."/>
            <person name="Tsui H.-C.T."/>
            <person name="Winkler M.E."/>
        </authorList>
    </citation>
    <scope>NUCLEOTIDE SEQUENCE</scope>
</reference>
<feature type="compositionally biased region" description="Basic and acidic residues" evidence="1">
    <location>
        <begin position="37"/>
        <end position="49"/>
    </location>
</feature>
<name>A0A382QUD2_9ZZZZ</name>
<dbReference type="AlphaFoldDB" id="A0A382QUD2"/>
<accession>A0A382QUD2</accession>
<gene>
    <name evidence="2" type="ORF">METZ01_LOCUS341973</name>
</gene>
<organism evidence="2">
    <name type="scientific">marine metagenome</name>
    <dbReference type="NCBI Taxonomy" id="408172"/>
    <lineage>
        <taxon>unclassified sequences</taxon>
        <taxon>metagenomes</taxon>
        <taxon>ecological metagenomes</taxon>
    </lineage>
</organism>
<protein>
    <submittedName>
        <fullName evidence="2">Uncharacterized protein</fullName>
    </submittedName>
</protein>
<evidence type="ECO:0000256" key="1">
    <source>
        <dbReference type="SAM" id="MobiDB-lite"/>
    </source>
</evidence>